<evidence type="ECO:0000313" key="2">
    <source>
        <dbReference type="Proteomes" id="UP000692954"/>
    </source>
</evidence>
<protein>
    <submittedName>
        <fullName evidence="1">Uncharacterized protein</fullName>
    </submittedName>
</protein>
<dbReference type="EMBL" id="CAJJDN010000035">
    <property type="protein sequence ID" value="CAD8076806.1"/>
    <property type="molecule type" value="Genomic_DNA"/>
</dbReference>
<reference evidence="1" key="1">
    <citation type="submission" date="2021-01" db="EMBL/GenBank/DDBJ databases">
        <authorList>
            <consortium name="Genoscope - CEA"/>
            <person name="William W."/>
        </authorList>
    </citation>
    <scope>NUCLEOTIDE SEQUENCE</scope>
</reference>
<comment type="caution">
    <text evidence="1">The sequence shown here is derived from an EMBL/GenBank/DDBJ whole genome shotgun (WGS) entry which is preliminary data.</text>
</comment>
<keyword evidence="2" id="KW-1185">Reference proteome</keyword>
<evidence type="ECO:0000313" key="1">
    <source>
        <dbReference type="EMBL" id="CAD8076806.1"/>
    </source>
</evidence>
<gene>
    <name evidence="1" type="ORF">PSON_ATCC_30995.1.T0350178</name>
</gene>
<sequence>MKQKKNYVLNELLILTQKSKFLYLNLNQSNLIFQKINGHIFMPQMKQDVIFMRLLQKSQRNMNIIILNGTQNTGFEYLKASFEEQIEMKKSSNLIL</sequence>
<organism evidence="1 2">
    <name type="scientific">Paramecium sonneborni</name>
    <dbReference type="NCBI Taxonomy" id="65129"/>
    <lineage>
        <taxon>Eukaryota</taxon>
        <taxon>Sar</taxon>
        <taxon>Alveolata</taxon>
        <taxon>Ciliophora</taxon>
        <taxon>Intramacronucleata</taxon>
        <taxon>Oligohymenophorea</taxon>
        <taxon>Peniculida</taxon>
        <taxon>Parameciidae</taxon>
        <taxon>Paramecium</taxon>
    </lineage>
</organism>
<dbReference type="AlphaFoldDB" id="A0A8S1MJ74"/>
<accession>A0A8S1MJ74</accession>
<name>A0A8S1MJ74_9CILI</name>
<proteinExistence type="predicted"/>
<dbReference type="Proteomes" id="UP000692954">
    <property type="component" value="Unassembled WGS sequence"/>
</dbReference>